<dbReference type="Gene3D" id="3.40.50.720">
    <property type="entry name" value="NAD(P)-binding Rossmann-like Domain"/>
    <property type="match status" value="1"/>
</dbReference>
<reference evidence="5" key="1">
    <citation type="submission" date="2023-06" db="EMBL/GenBank/DDBJ databases">
        <title>Genome-scale phylogeny and comparative genomics of the fungal order Sordariales.</title>
        <authorList>
            <consortium name="Lawrence Berkeley National Laboratory"/>
            <person name="Hensen N."/>
            <person name="Bonometti L."/>
            <person name="Westerberg I."/>
            <person name="Brannstrom I.O."/>
            <person name="Guillou S."/>
            <person name="Cros-Aarteil S."/>
            <person name="Calhoun S."/>
            <person name="Haridas S."/>
            <person name="Kuo A."/>
            <person name="Mondo S."/>
            <person name="Pangilinan J."/>
            <person name="Riley R."/>
            <person name="LaButti K."/>
            <person name="Andreopoulos B."/>
            <person name="Lipzen A."/>
            <person name="Chen C."/>
            <person name="Yanf M."/>
            <person name="Daum C."/>
            <person name="Ng V."/>
            <person name="Clum A."/>
            <person name="Steindorff A."/>
            <person name="Ohm R."/>
            <person name="Martin F."/>
            <person name="Silar P."/>
            <person name="Natvig D."/>
            <person name="Lalanne C."/>
            <person name="Gautier V."/>
            <person name="Ament-velasquez S.L."/>
            <person name="Kruys A."/>
            <person name="Hutchinson M.I."/>
            <person name="Powell A.J."/>
            <person name="Barry K."/>
            <person name="Miller A.N."/>
            <person name="Grigoriev I.V."/>
            <person name="Debuchy R."/>
            <person name="Gladieux P."/>
            <person name="Thoren M.H."/>
            <person name="Johannesson H."/>
        </authorList>
    </citation>
    <scope>NUCLEOTIDE SEQUENCE</scope>
    <source>
        <strain evidence="5">SMH3391-2</strain>
    </source>
</reference>
<dbReference type="Gene3D" id="3.90.25.10">
    <property type="entry name" value="UDP-galactose 4-epimerase, domain 1"/>
    <property type="match status" value="1"/>
</dbReference>
<keyword evidence="2" id="KW-0521">NADP</keyword>
<dbReference type="Pfam" id="PF05368">
    <property type="entry name" value="NmrA"/>
    <property type="match status" value="1"/>
</dbReference>
<dbReference type="InterPro" id="IPR008030">
    <property type="entry name" value="NmrA-like"/>
</dbReference>
<evidence type="ECO:0000256" key="1">
    <source>
        <dbReference type="ARBA" id="ARBA00005725"/>
    </source>
</evidence>
<dbReference type="SUPFAM" id="SSF51735">
    <property type="entry name" value="NAD(P)-binding Rossmann-fold domains"/>
    <property type="match status" value="1"/>
</dbReference>
<keyword evidence="3" id="KW-0560">Oxidoreductase</keyword>
<dbReference type="InterPro" id="IPR036291">
    <property type="entry name" value="NAD(P)-bd_dom_sf"/>
</dbReference>
<dbReference type="PANTHER" id="PTHR47706">
    <property type="entry name" value="NMRA-LIKE FAMILY PROTEIN"/>
    <property type="match status" value="1"/>
</dbReference>
<dbReference type="InterPro" id="IPR051609">
    <property type="entry name" value="NmrA/Isoflavone_reductase-like"/>
</dbReference>
<dbReference type="Proteomes" id="UP001174934">
    <property type="component" value="Unassembled WGS sequence"/>
</dbReference>
<evidence type="ECO:0000313" key="5">
    <source>
        <dbReference type="EMBL" id="KAK0621883.1"/>
    </source>
</evidence>
<keyword evidence="6" id="KW-1185">Reference proteome</keyword>
<dbReference type="PANTHER" id="PTHR47706:SF4">
    <property type="entry name" value="NMRA-LIKE DOMAIN-CONTAINING PROTEIN"/>
    <property type="match status" value="1"/>
</dbReference>
<dbReference type="GO" id="GO:0016491">
    <property type="term" value="F:oxidoreductase activity"/>
    <property type="evidence" value="ECO:0007669"/>
    <property type="project" value="UniProtKB-KW"/>
</dbReference>
<accession>A0AA39WUJ8</accession>
<dbReference type="EMBL" id="JAULSR010000004">
    <property type="protein sequence ID" value="KAK0621883.1"/>
    <property type="molecule type" value="Genomic_DNA"/>
</dbReference>
<gene>
    <name evidence="5" type="ORF">B0T17DRAFT_306311</name>
</gene>
<evidence type="ECO:0000259" key="4">
    <source>
        <dbReference type="Pfam" id="PF05368"/>
    </source>
</evidence>
<organism evidence="5 6">
    <name type="scientific">Bombardia bombarda</name>
    <dbReference type="NCBI Taxonomy" id="252184"/>
    <lineage>
        <taxon>Eukaryota</taxon>
        <taxon>Fungi</taxon>
        <taxon>Dikarya</taxon>
        <taxon>Ascomycota</taxon>
        <taxon>Pezizomycotina</taxon>
        <taxon>Sordariomycetes</taxon>
        <taxon>Sordariomycetidae</taxon>
        <taxon>Sordariales</taxon>
        <taxon>Lasiosphaeriaceae</taxon>
        <taxon>Bombardia</taxon>
    </lineage>
</organism>
<dbReference type="AlphaFoldDB" id="A0AA39WUJ8"/>
<sequence>MVKIAVAGGSGQLAREIIDELVAQNKHEILVLSRGDPVPERTIKGTTWVKVDYSVDGLTQALKGVHTVFSFVLVHKDPDNAAQKALVDAAIAAGVKRFAPSEWGAQHVEGLDWYGGKAVIRDYLKEKNKDKKVIEYTLFRCGNLMQYLASPYKTSAHIQPMSMAIDIHNRRALIVGDAPSLSTWTTIQDVAKIVAKAVDYEGEWPAEGGVRGTNISSRDLIALAEKIRGGRPFAVETFKVADLKAEIFEPSWMPVIEHPSIPAEELASMVSYFLRHLLVATTTGAMVVVDGWNRVFPEYKFTQVEEFLEEVWRGKE</sequence>
<evidence type="ECO:0000256" key="3">
    <source>
        <dbReference type="ARBA" id="ARBA00023002"/>
    </source>
</evidence>
<protein>
    <recommendedName>
        <fullName evidence="4">NmrA-like domain-containing protein</fullName>
    </recommendedName>
</protein>
<comment type="similarity">
    <text evidence="1">Belongs to the NmrA-type oxidoreductase family. Isoflavone reductase subfamily.</text>
</comment>
<comment type="caution">
    <text evidence="5">The sequence shown here is derived from an EMBL/GenBank/DDBJ whole genome shotgun (WGS) entry which is preliminary data.</text>
</comment>
<evidence type="ECO:0000313" key="6">
    <source>
        <dbReference type="Proteomes" id="UP001174934"/>
    </source>
</evidence>
<evidence type="ECO:0000256" key="2">
    <source>
        <dbReference type="ARBA" id="ARBA00022857"/>
    </source>
</evidence>
<feature type="domain" description="NmrA-like" evidence="4">
    <location>
        <begin position="3"/>
        <end position="308"/>
    </location>
</feature>
<name>A0AA39WUJ8_9PEZI</name>
<proteinExistence type="inferred from homology"/>